<name>A0ACC0C2K5_CATRO</name>
<proteinExistence type="predicted"/>
<dbReference type="Proteomes" id="UP001060085">
    <property type="component" value="Linkage Group LG02"/>
</dbReference>
<evidence type="ECO:0000313" key="1">
    <source>
        <dbReference type="EMBL" id="KAI5679127.1"/>
    </source>
</evidence>
<comment type="caution">
    <text evidence="1">The sequence shown here is derived from an EMBL/GenBank/DDBJ whole genome shotgun (WGS) entry which is preliminary data.</text>
</comment>
<dbReference type="EMBL" id="CM044702">
    <property type="protein sequence ID" value="KAI5679127.1"/>
    <property type="molecule type" value="Genomic_DNA"/>
</dbReference>
<keyword evidence="2" id="KW-1185">Reference proteome</keyword>
<accession>A0ACC0C2K5</accession>
<protein>
    <submittedName>
        <fullName evidence="1">Uncharacterized protein</fullName>
    </submittedName>
</protein>
<reference evidence="2" key="1">
    <citation type="journal article" date="2023" name="Nat. Plants">
        <title>Single-cell RNA sequencing provides a high-resolution roadmap for understanding the multicellular compartmentation of specialized metabolism.</title>
        <authorList>
            <person name="Sun S."/>
            <person name="Shen X."/>
            <person name="Li Y."/>
            <person name="Li Y."/>
            <person name="Wang S."/>
            <person name="Li R."/>
            <person name="Zhang H."/>
            <person name="Shen G."/>
            <person name="Guo B."/>
            <person name="Wei J."/>
            <person name="Xu J."/>
            <person name="St-Pierre B."/>
            <person name="Chen S."/>
            <person name="Sun C."/>
        </authorList>
    </citation>
    <scope>NUCLEOTIDE SEQUENCE [LARGE SCALE GENOMIC DNA]</scope>
</reference>
<gene>
    <name evidence="1" type="ORF">M9H77_10077</name>
</gene>
<organism evidence="1 2">
    <name type="scientific">Catharanthus roseus</name>
    <name type="common">Madagascar periwinkle</name>
    <name type="synonym">Vinca rosea</name>
    <dbReference type="NCBI Taxonomy" id="4058"/>
    <lineage>
        <taxon>Eukaryota</taxon>
        <taxon>Viridiplantae</taxon>
        <taxon>Streptophyta</taxon>
        <taxon>Embryophyta</taxon>
        <taxon>Tracheophyta</taxon>
        <taxon>Spermatophyta</taxon>
        <taxon>Magnoliopsida</taxon>
        <taxon>eudicotyledons</taxon>
        <taxon>Gunneridae</taxon>
        <taxon>Pentapetalae</taxon>
        <taxon>asterids</taxon>
        <taxon>lamiids</taxon>
        <taxon>Gentianales</taxon>
        <taxon>Apocynaceae</taxon>
        <taxon>Rauvolfioideae</taxon>
        <taxon>Vinceae</taxon>
        <taxon>Catharanthinae</taxon>
        <taxon>Catharanthus</taxon>
    </lineage>
</organism>
<sequence>MKHHWNLILFVLIYLFIFSTIVVLIVIALYLLFFIIKYICEKIFKLLFQNWESDGRSLTPVDDSPIYIYDIAANYARPTKKKRENEDILKNLPVPAPYKRSLDDKTIVSCVICLEDMEEGELCWCLPQCNHVFHEPCVKPWLITKKNCPICRLSLLV</sequence>
<evidence type="ECO:0000313" key="2">
    <source>
        <dbReference type="Proteomes" id="UP001060085"/>
    </source>
</evidence>